<evidence type="ECO:0008006" key="5">
    <source>
        <dbReference type="Google" id="ProtNLM"/>
    </source>
</evidence>
<evidence type="ECO:0000256" key="1">
    <source>
        <dbReference type="SAM" id="MobiDB-lite"/>
    </source>
</evidence>
<organism evidence="3 4">
    <name type="scientific">Candidatus Reconcilbacillus cellulovorans</name>
    <dbReference type="NCBI Taxonomy" id="1906605"/>
    <lineage>
        <taxon>Bacteria</taxon>
        <taxon>Bacillati</taxon>
        <taxon>Bacillota</taxon>
        <taxon>Bacilli</taxon>
        <taxon>Bacillales</taxon>
        <taxon>Paenibacillaceae</taxon>
        <taxon>Candidatus Reconcilbacillus</taxon>
    </lineage>
</organism>
<dbReference type="AlphaFoldDB" id="A0A2A6DZJ9"/>
<evidence type="ECO:0000313" key="4">
    <source>
        <dbReference type="Proteomes" id="UP000243688"/>
    </source>
</evidence>
<protein>
    <recommendedName>
        <fullName evidence="5">ABC transporter substrate-binding protein</fullName>
    </recommendedName>
</protein>
<dbReference type="SUPFAM" id="SSF53850">
    <property type="entry name" value="Periplasmic binding protein-like II"/>
    <property type="match status" value="1"/>
</dbReference>
<feature type="signal peptide" evidence="2">
    <location>
        <begin position="1"/>
        <end position="18"/>
    </location>
</feature>
<dbReference type="EMBL" id="MOXJ01000023">
    <property type="protein sequence ID" value="PDO09927.1"/>
    <property type="molecule type" value="Genomic_DNA"/>
</dbReference>
<accession>A0A2A6DZJ9</accession>
<dbReference type="Proteomes" id="UP000243688">
    <property type="component" value="Unassembled WGS sequence"/>
</dbReference>
<dbReference type="Gene3D" id="3.40.190.10">
    <property type="entry name" value="Periplasmic binding protein-like II"/>
    <property type="match status" value="2"/>
</dbReference>
<comment type="caution">
    <text evidence="3">The sequence shown here is derived from an EMBL/GenBank/DDBJ whole genome shotgun (WGS) entry which is preliminary data.</text>
</comment>
<keyword evidence="2" id="KW-0732">Signal</keyword>
<dbReference type="PROSITE" id="PS51257">
    <property type="entry name" value="PROKAR_LIPOPROTEIN"/>
    <property type="match status" value="1"/>
</dbReference>
<feature type="chain" id="PRO_5039509443" description="ABC transporter substrate-binding protein" evidence="2">
    <location>
        <begin position="19"/>
        <end position="457"/>
    </location>
</feature>
<evidence type="ECO:0000256" key="2">
    <source>
        <dbReference type="SAM" id="SignalP"/>
    </source>
</evidence>
<gene>
    <name evidence="3" type="ORF">BLM47_09780</name>
</gene>
<feature type="compositionally biased region" description="Low complexity" evidence="1">
    <location>
        <begin position="29"/>
        <end position="49"/>
    </location>
</feature>
<sequence length="457" mass="49931">MKRAWLLALGATLVASLAACGGKSANTGSSQPSPQNSSSPAAEASAQPQGEPVKLKLFTALPDRSAGMGKIEQSIIDAYMKEHPNVKIEVEALQDEAYKNKIKVYASTSSLPDIIQSWGQPSFIAPLIDNGLLEPLNPDDFKDYQFVSGSFDGFSKDGKLYGLPRNSDFFVLYYNKKIFADNGLTPPKTQSELLDVVKKLRAKNIQPVAINGMDGWSLPIWFEYVAQRASGDFNKMDEAMARKASFKDPVFLEAAKYMKSFADAKGFADGFLTADYGAARNLFGQEKAAMYMMGSWEVGLGTDPNFSESFRQNVSAMPYPASDDGKGTVQDVAAWYGGGYSVSAKSANKQAAIEFLKYFFKPENWAKQLWQSGNGFPAQKYDAFLTGKETEVQKQLTNIFSSMKSSSNTPVLDTSTPQFKDDIMKLHQKLLSGGLTPEQFVEQLDAAADKAAKSNGQ</sequence>
<evidence type="ECO:0000313" key="3">
    <source>
        <dbReference type="EMBL" id="PDO09927.1"/>
    </source>
</evidence>
<reference evidence="3 4" key="1">
    <citation type="submission" date="2016-12" db="EMBL/GenBank/DDBJ databases">
        <title>Candidatus Reconcilibacillus cellulovorans genome.</title>
        <authorList>
            <person name="Kolinko S."/>
            <person name="Wu Y.-W."/>
            <person name="Tachea F."/>
            <person name="Denzel E."/>
            <person name="Hiras J."/>
            <person name="Baecker N."/>
            <person name="Chan L.J."/>
            <person name="Eichorst S.A."/>
            <person name="Frey D."/>
            <person name="Adams P.D."/>
            <person name="Pray T."/>
            <person name="Tanjore D."/>
            <person name="Petzold C.J."/>
            <person name="Gladden J.M."/>
            <person name="Simmons B.A."/>
            <person name="Singer S.W."/>
        </authorList>
    </citation>
    <scope>NUCLEOTIDE SEQUENCE [LARGE SCALE GENOMIC DNA]</scope>
    <source>
        <strain evidence="3">JTherm</strain>
    </source>
</reference>
<dbReference type="InterPro" id="IPR050490">
    <property type="entry name" value="Bact_solute-bd_prot1"/>
</dbReference>
<name>A0A2A6DZJ9_9BACL</name>
<proteinExistence type="predicted"/>
<dbReference type="PANTHER" id="PTHR43649:SF12">
    <property type="entry name" value="DIACETYLCHITOBIOSE BINDING PROTEIN DASA"/>
    <property type="match status" value="1"/>
</dbReference>
<dbReference type="InterPro" id="IPR006059">
    <property type="entry name" value="SBP"/>
</dbReference>
<dbReference type="Pfam" id="PF01547">
    <property type="entry name" value="SBP_bac_1"/>
    <property type="match status" value="1"/>
</dbReference>
<feature type="region of interest" description="Disordered" evidence="1">
    <location>
        <begin position="23"/>
        <end position="50"/>
    </location>
</feature>
<dbReference type="PANTHER" id="PTHR43649">
    <property type="entry name" value="ARABINOSE-BINDING PROTEIN-RELATED"/>
    <property type="match status" value="1"/>
</dbReference>